<protein>
    <submittedName>
        <fullName evidence="1">C-GCAxxG-C-C family protein</fullName>
    </submittedName>
</protein>
<proteinExistence type="predicted"/>
<dbReference type="EMBL" id="DWWM01000028">
    <property type="protein sequence ID" value="HJC36428.1"/>
    <property type="molecule type" value="Genomic_DNA"/>
</dbReference>
<dbReference type="AlphaFoldDB" id="A0A9D2NS24"/>
<reference evidence="1" key="2">
    <citation type="submission" date="2021-04" db="EMBL/GenBank/DDBJ databases">
        <authorList>
            <person name="Gilroy R."/>
        </authorList>
    </citation>
    <scope>NUCLEOTIDE SEQUENCE</scope>
    <source>
        <strain evidence="1">CHK187-11901</strain>
    </source>
</reference>
<reference evidence="1" key="1">
    <citation type="journal article" date="2021" name="PeerJ">
        <title>Extensive microbial diversity within the chicken gut microbiome revealed by metagenomics and culture.</title>
        <authorList>
            <person name="Gilroy R."/>
            <person name="Ravi A."/>
            <person name="Getino M."/>
            <person name="Pursley I."/>
            <person name="Horton D.L."/>
            <person name="Alikhan N.F."/>
            <person name="Baker D."/>
            <person name="Gharbi K."/>
            <person name="Hall N."/>
            <person name="Watson M."/>
            <person name="Adriaenssens E.M."/>
            <person name="Foster-Nyarko E."/>
            <person name="Jarju S."/>
            <person name="Secka A."/>
            <person name="Antonio M."/>
            <person name="Oren A."/>
            <person name="Chaudhuri R.R."/>
            <person name="La Ragione R."/>
            <person name="Hildebrand F."/>
            <person name="Pallen M.J."/>
        </authorList>
    </citation>
    <scope>NUCLEOTIDE SEQUENCE</scope>
    <source>
        <strain evidence="1">CHK187-11901</strain>
    </source>
</reference>
<dbReference type="Pfam" id="PF09719">
    <property type="entry name" value="C_GCAxxG_C_C"/>
    <property type="match status" value="1"/>
</dbReference>
<evidence type="ECO:0000313" key="1">
    <source>
        <dbReference type="EMBL" id="HJC36428.1"/>
    </source>
</evidence>
<gene>
    <name evidence="1" type="ORF">H9702_04775</name>
</gene>
<dbReference type="Proteomes" id="UP000823896">
    <property type="component" value="Unassembled WGS sequence"/>
</dbReference>
<dbReference type="NCBIfam" id="TIGR01909">
    <property type="entry name" value="C_GCAxxG_C_C"/>
    <property type="match status" value="1"/>
</dbReference>
<evidence type="ECO:0000313" key="2">
    <source>
        <dbReference type="Proteomes" id="UP000823896"/>
    </source>
</evidence>
<name>A0A9D2NS24_9FIRM</name>
<organism evidence="1 2">
    <name type="scientific">Candidatus Merdibacter merdavium</name>
    <dbReference type="NCBI Taxonomy" id="2838692"/>
    <lineage>
        <taxon>Bacteria</taxon>
        <taxon>Bacillati</taxon>
        <taxon>Bacillota</taxon>
        <taxon>Erysipelotrichia</taxon>
        <taxon>Erysipelotrichales</taxon>
        <taxon>Erysipelotrichaceae</taxon>
        <taxon>Merdibacter</taxon>
    </lineage>
</organism>
<dbReference type="InterPro" id="IPR010181">
    <property type="entry name" value="CGCAxxGCC_motif"/>
</dbReference>
<sequence length="144" mass="15794">MNTNTMATLKEKAAEYYMDGYNCAECILHAANEQWQLGLSEADMRLVSGFGAGMQCGDICGALAASVCVISRKIVRTKAHDCPALQPLVQQMISAFEQAAQARTCARIRPRAFNETTRCLTTVETAADILEQLMHAQEEMDALM</sequence>
<comment type="caution">
    <text evidence="1">The sequence shown here is derived from an EMBL/GenBank/DDBJ whole genome shotgun (WGS) entry which is preliminary data.</text>
</comment>
<accession>A0A9D2NS24</accession>